<dbReference type="GO" id="GO:0008270">
    <property type="term" value="F:zinc ion binding"/>
    <property type="evidence" value="ECO:0007669"/>
    <property type="project" value="InterPro"/>
</dbReference>
<dbReference type="Pfam" id="PF11940">
    <property type="entry name" value="DUF3458"/>
    <property type="match status" value="1"/>
</dbReference>
<keyword evidence="19" id="KW-1185">Reference proteome</keyword>
<evidence type="ECO:0000256" key="1">
    <source>
        <dbReference type="ARBA" id="ARBA00000098"/>
    </source>
</evidence>
<evidence type="ECO:0000256" key="2">
    <source>
        <dbReference type="ARBA" id="ARBA00001947"/>
    </source>
</evidence>
<dbReference type="SUPFAM" id="SSF63737">
    <property type="entry name" value="Leukotriene A4 hydrolase N-terminal domain"/>
    <property type="match status" value="1"/>
</dbReference>
<dbReference type="NCBIfam" id="TIGR02414">
    <property type="entry name" value="pepN_proteo"/>
    <property type="match status" value="1"/>
</dbReference>
<dbReference type="InterPro" id="IPR001930">
    <property type="entry name" value="Peptidase_M1"/>
</dbReference>
<evidence type="ECO:0000256" key="3">
    <source>
        <dbReference type="ARBA" id="ARBA00010136"/>
    </source>
</evidence>
<name>A0A5P9NKU3_9GAMM</name>
<evidence type="ECO:0000256" key="5">
    <source>
        <dbReference type="ARBA" id="ARBA00015611"/>
    </source>
</evidence>
<dbReference type="KEGG" id="halc:EY643_12400"/>
<dbReference type="Pfam" id="PF17900">
    <property type="entry name" value="Peptidase_M1_N"/>
    <property type="match status" value="1"/>
</dbReference>
<evidence type="ECO:0000256" key="4">
    <source>
        <dbReference type="ARBA" id="ARBA00012564"/>
    </source>
</evidence>
<comment type="catalytic activity">
    <reaction evidence="1">
        <text>Release of an N-terminal amino acid, Xaa-|-Yaa- from a peptide, amide or arylamide. Xaa is preferably Ala, but may be most amino acids including Pro (slow action). When a terminal hydrophobic residue is followed by a prolyl residue, the two may be released as an intact Xaa-Pro dipeptide.</text>
        <dbReference type="EC" id="3.4.11.2"/>
    </reaction>
</comment>
<dbReference type="Gene3D" id="3.30.2010.30">
    <property type="match status" value="1"/>
</dbReference>
<keyword evidence="6 18" id="KW-0031">Aminopeptidase</keyword>
<dbReference type="OrthoDB" id="100605at2"/>
<dbReference type="FunFam" id="2.60.40.1840:FF:000001">
    <property type="entry name" value="Aminopeptidase N"/>
    <property type="match status" value="1"/>
</dbReference>
<organism evidence="18 19">
    <name type="scientific">Halioglobus maricola</name>
    <dbReference type="NCBI Taxonomy" id="2601894"/>
    <lineage>
        <taxon>Bacteria</taxon>
        <taxon>Pseudomonadati</taxon>
        <taxon>Pseudomonadota</taxon>
        <taxon>Gammaproteobacteria</taxon>
        <taxon>Cellvibrionales</taxon>
        <taxon>Halieaceae</taxon>
        <taxon>Halioglobus</taxon>
    </lineage>
</organism>
<dbReference type="RefSeq" id="WP_153239539.1">
    <property type="nucleotide sequence ID" value="NZ_CP036422.1"/>
</dbReference>
<comment type="function">
    <text evidence="12">Aminopeptidase N is involved in the degradation of intracellular peptides generated by protein breakdown during normal growth as well as in response to nutrient starvation.</text>
</comment>
<dbReference type="CDD" id="cd09600">
    <property type="entry name" value="M1_APN"/>
    <property type="match status" value="1"/>
</dbReference>
<dbReference type="PANTHER" id="PTHR46322:SF1">
    <property type="entry name" value="PUROMYCIN-SENSITIVE AMINOPEPTIDASE"/>
    <property type="match status" value="1"/>
</dbReference>
<evidence type="ECO:0000256" key="12">
    <source>
        <dbReference type="ARBA" id="ARBA00059739"/>
    </source>
</evidence>
<feature type="domain" description="Peptidase M1 alanyl aminopeptidase C-terminal" evidence="16">
    <location>
        <begin position="561"/>
        <end position="884"/>
    </location>
</feature>
<keyword evidence="8" id="KW-0479">Metal-binding</keyword>
<gene>
    <name evidence="18" type="ORF">EY643_12400</name>
</gene>
<evidence type="ECO:0000259" key="14">
    <source>
        <dbReference type="Pfam" id="PF01433"/>
    </source>
</evidence>
<dbReference type="GO" id="GO:0008237">
    <property type="term" value="F:metallopeptidase activity"/>
    <property type="evidence" value="ECO:0007669"/>
    <property type="project" value="UniProtKB-UniRule"/>
</dbReference>
<dbReference type="InterPro" id="IPR014782">
    <property type="entry name" value="Peptidase_M1_dom"/>
</dbReference>
<dbReference type="EMBL" id="CP036422">
    <property type="protein sequence ID" value="QFU76397.1"/>
    <property type="molecule type" value="Genomic_DNA"/>
</dbReference>
<comment type="cofactor">
    <cofactor evidence="2">
        <name>Zn(2+)</name>
        <dbReference type="ChEBI" id="CHEBI:29105"/>
    </cofactor>
</comment>
<dbReference type="SUPFAM" id="SSF55486">
    <property type="entry name" value="Metalloproteases ('zincins'), catalytic domain"/>
    <property type="match status" value="1"/>
</dbReference>
<dbReference type="InterPro" id="IPR027268">
    <property type="entry name" value="Peptidase_M4/M1_CTD_sf"/>
</dbReference>
<dbReference type="InterPro" id="IPR037144">
    <property type="entry name" value="Peptidase_M1_pepN_C_sf"/>
</dbReference>
<keyword evidence="9" id="KW-0378">Hydrolase</keyword>
<dbReference type="Gene3D" id="1.25.50.10">
    <property type="entry name" value="Peptidase M1, alanyl aminopeptidase, C-terminal domain"/>
    <property type="match status" value="1"/>
</dbReference>
<dbReference type="Pfam" id="PF01433">
    <property type="entry name" value="Peptidase_M1"/>
    <property type="match status" value="1"/>
</dbReference>
<reference evidence="18 19" key="1">
    <citation type="submission" date="2019-02" db="EMBL/GenBank/DDBJ databases">
        <authorList>
            <person name="Li S.-H."/>
        </authorList>
    </citation>
    <scope>NUCLEOTIDE SEQUENCE [LARGE SCALE GENOMIC DNA]</scope>
    <source>
        <strain evidence="18 19">IMCC14385</strain>
    </source>
</reference>
<dbReference type="AlphaFoldDB" id="A0A5P9NKU3"/>
<evidence type="ECO:0000259" key="15">
    <source>
        <dbReference type="Pfam" id="PF11940"/>
    </source>
</evidence>
<protein>
    <recommendedName>
        <fullName evidence="5 13">Aminopeptidase N</fullName>
        <ecNumber evidence="4 13">3.4.11.2</ecNumber>
    </recommendedName>
</protein>
<dbReference type="FunFam" id="3.30.2010.30:FF:000002">
    <property type="entry name" value="Putative aminopeptidase N"/>
    <property type="match status" value="1"/>
</dbReference>
<dbReference type="InterPro" id="IPR035414">
    <property type="entry name" value="Peptidase_M1_pepN_Ig-like"/>
</dbReference>
<evidence type="ECO:0000256" key="9">
    <source>
        <dbReference type="ARBA" id="ARBA00022801"/>
    </source>
</evidence>
<evidence type="ECO:0000256" key="8">
    <source>
        <dbReference type="ARBA" id="ARBA00022723"/>
    </source>
</evidence>
<keyword evidence="10" id="KW-0862">Zinc</keyword>
<evidence type="ECO:0000313" key="18">
    <source>
        <dbReference type="EMBL" id="QFU76397.1"/>
    </source>
</evidence>
<dbReference type="Pfam" id="PF17432">
    <property type="entry name" value="DUF3458_C"/>
    <property type="match status" value="1"/>
</dbReference>
<dbReference type="InterPro" id="IPR012779">
    <property type="entry name" value="Peptidase_M1_pepN"/>
</dbReference>
<evidence type="ECO:0000313" key="19">
    <source>
        <dbReference type="Proteomes" id="UP000326287"/>
    </source>
</evidence>
<evidence type="ECO:0000259" key="17">
    <source>
        <dbReference type="Pfam" id="PF17900"/>
    </source>
</evidence>
<accession>A0A5P9NKU3</accession>
<keyword evidence="11" id="KW-0482">Metalloprotease</keyword>
<dbReference type="InterPro" id="IPR042097">
    <property type="entry name" value="Aminopeptidase_N-like_N_sf"/>
</dbReference>
<dbReference type="GO" id="GO:0006508">
    <property type="term" value="P:proteolysis"/>
    <property type="evidence" value="ECO:0007669"/>
    <property type="project" value="UniProtKB-UniRule"/>
</dbReference>
<dbReference type="InterPro" id="IPR024601">
    <property type="entry name" value="Peptidase_M1_pepN_C"/>
</dbReference>
<dbReference type="PRINTS" id="PR00756">
    <property type="entry name" value="ALADIPTASE"/>
</dbReference>
<sequence>MRDATPGTIHLKDYQPPGYLVNRTELHFLLGEEDTIVTSKLHLLRNTEGSSSGELELDGQDLELVEIRLDGEILEADRYELREASLLLRDLPEQCLLSCVTRIQPQLNTSLEGLYRSQTMFCTQCEAEGFRKITYYLDRPDVMSVFTVTIDADASRYPVLLSNGNLEETTLLPSGDTRVVWHDPFPKPSYLFALVAGQLEHVEDSFVTCSGRDVTLRIYVEEKDIDKCGHAMDSLQRSMRWDEERFGREYDLDIFNVVAVDDFNMGAMENKSLNIFNTSCVLCDPDTTTDVGYQRVEAIVAHEYFHNWSGNRVTCRDWFQLSLKEGFTVFRDAEFSSDMGSRTVKRVEDVTLLRSAQFAEDAGPMAHPVRPESYIEINNFYTLTVYEKGAEVVRMIHTLLGPDAFRAGSDLYFERHDGQAVTCEDFVLAMEEASGKDLSQFRNWYSQAGTPRLAVSESWDEDAGAYTLSVAQSCPPTPGQAEKKPFVIPLGIGLLGDAGNLRLQLEGEEPDPELEDNTHTVLMVDQQQQDFVFTGLPEKPVPSLLRGFSAPVRLDFDYSREDLCRLMSGDDDGFVRWDSAQTLAVGVIAEVQQQLASGGEPVVDPLFLQASIQLLQDPSLDPAMLAEMLTLPSENYLAELAGEGAADVDAIHSARRAVQAAVGGHCAQALEQRYRELRVEEAYAASGAQIAARSLRATCLTYLAAAGERGLELAQEQFSAADNITERLSALRVLSHFGKRADWEQPMEQFYKDWGHETLAVNQWLALQATMPDDAAVARVRHLMEHPDFDIRNPNKVRSLVGTFAGQNPVNFHRADGTGYRLLRQIVAELNAINPQIASRLLAPLTKWRYYSGRADLMRAELEQLAALDGLSPDVFEVVSKSLK</sequence>
<dbReference type="Gene3D" id="2.60.40.1730">
    <property type="entry name" value="tricorn interacting facor f3 domain"/>
    <property type="match status" value="1"/>
</dbReference>
<evidence type="ECO:0000256" key="10">
    <source>
        <dbReference type="ARBA" id="ARBA00022833"/>
    </source>
</evidence>
<feature type="domain" description="Peptidase M1 membrane alanine aminopeptidase" evidence="14">
    <location>
        <begin position="231"/>
        <end position="443"/>
    </location>
</feature>
<evidence type="ECO:0000259" key="16">
    <source>
        <dbReference type="Pfam" id="PF17432"/>
    </source>
</evidence>
<dbReference type="FunFam" id="2.60.40.1730:FF:000005">
    <property type="entry name" value="Aminopeptidase N"/>
    <property type="match status" value="1"/>
</dbReference>
<dbReference type="Gene3D" id="1.10.390.10">
    <property type="entry name" value="Neutral Protease Domain 2"/>
    <property type="match status" value="1"/>
</dbReference>
<dbReference type="InterPro" id="IPR045357">
    <property type="entry name" value="Aminopeptidase_N-like_N"/>
</dbReference>
<dbReference type="EC" id="3.4.11.2" evidence="4 13"/>
<evidence type="ECO:0000256" key="6">
    <source>
        <dbReference type="ARBA" id="ARBA00022438"/>
    </source>
</evidence>
<keyword evidence="7" id="KW-0645">Protease</keyword>
<evidence type="ECO:0000256" key="13">
    <source>
        <dbReference type="NCBIfam" id="TIGR02414"/>
    </source>
</evidence>
<comment type="similarity">
    <text evidence="3">Belongs to the peptidase M1 family.</text>
</comment>
<evidence type="ECO:0000256" key="7">
    <source>
        <dbReference type="ARBA" id="ARBA00022670"/>
    </source>
</evidence>
<dbReference type="PANTHER" id="PTHR46322">
    <property type="entry name" value="PUROMYCIN-SENSITIVE AMINOPEPTIDASE"/>
    <property type="match status" value="1"/>
</dbReference>
<dbReference type="Gene3D" id="2.60.40.1840">
    <property type="match status" value="1"/>
</dbReference>
<proteinExistence type="inferred from homology"/>
<dbReference type="FunFam" id="1.10.390.10:FF:000002">
    <property type="entry name" value="Aminopeptidase N"/>
    <property type="match status" value="1"/>
</dbReference>
<feature type="domain" description="Peptidase M1 alanyl aminopeptidase Ig-like fold" evidence="15">
    <location>
        <begin position="449"/>
        <end position="556"/>
    </location>
</feature>
<feature type="domain" description="Aminopeptidase N-like N-terminal" evidence="17">
    <location>
        <begin position="104"/>
        <end position="191"/>
    </location>
</feature>
<dbReference type="GO" id="GO:0016285">
    <property type="term" value="F:alanyl aminopeptidase activity"/>
    <property type="evidence" value="ECO:0007669"/>
    <property type="project" value="UniProtKB-EC"/>
</dbReference>
<dbReference type="InterPro" id="IPR038438">
    <property type="entry name" value="PepN_Ig-like_sf"/>
</dbReference>
<dbReference type="Proteomes" id="UP000326287">
    <property type="component" value="Chromosome"/>
</dbReference>
<evidence type="ECO:0000256" key="11">
    <source>
        <dbReference type="ARBA" id="ARBA00023049"/>
    </source>
</evidence>